<name>A0A0L0UWD3_9BASI</name>
<evidence type="ECO:0000259" key="4">
    <source>
        <dbReference type="Pfam" id="PF13359"/>
    </source>
</evidence>
<evidence type="ECO:0000256" key="2">
    <source>
        <dbReference type="ARBA" id="ARBA00022723"/>
    </source>
</evidence>
<dbReference type="EMBL" id="AJIL01000213">
    <property type="protein sequence ID" value="KNE91246.1"/>
    <property type="molecule type" value="Genomic_DNA"/>
</dbReference>
<reference evidence="6" key="1">
    <citation type="submission" date="2014-03" db="EMBL/GenBank/DDBJ databases">
        <title>The Genome Sequence of Puccinia striiformis f. sp. tritici PST-78.</title>
        <authorList>
            <consortium name="The Broad Institute Genome Sequencing Platform"/>
            <person name="Cuomo C."/>
            <person name="Hulbert S."/>
            <person name="Chen X."/>
            <person name="Walker B."/>
            <person name="Young S.K."/>
            <person name="Zeng Q."/>
            <person name="Gargeya S."/>
            <person name="Fitzgerald M."/>
            <person name="Haas B."/>
            <person name="Abouelleil A."/>
            <person name="Alvarado L."/>
            <person name="Arachchi H.M."/>
            <person name="Berlin A.M."/>
            <person name="Chapman S.B."/>
            <person name="Goldberg J."/>
            <person name="Griggs A."/>
            <person name="Gujja S."/>
            <person name="Hansen M."/>
            <person name="Howarth C."/>
            <person name="Imamovic A."/>
            <person name="Larimer J."/>
            <person name="McCowan C."/>
            <person name="Montmayeur A."/>
            <person name="Murphy C."/>
            <person name="Neiman D."/>
            <person name="Pearson M."/>
            <person name="Priest M."/>
            <person name="Roberts A."/>
            <person name="Saif S."/>
            <person name="Shea T."/>
            <person name="Sisk P."/>
            <person name="Sykes S."/>
            <person name="Wortman J."/>
            <person name="Nusbaum C."/>
            <person name="Birren B."/>
        </authorList>
    </citation>
    <scope>NUCLEOTIDE SEQUENCE [LARGE SCALE GENOMIC DNA]</scope>
    <source>
        <strain evidence="6">race PST-78</strain>
    </source>
</reference>
<dbReference type="AlphaFoldDB" id="A0A0L0UWD3"/>
<dbReference type="GO" id="GO:0046872">
    <property type="term" value="F:metal ion binding"/>
    <property type="evidence" value="ECO:0007669"/>
    <property type="project" value="UniProtKB-KW"/>
</dbReference>
<dbReference type="Proteomes" id="UP000054564">
    <property type="component" value="Unassembled WGS sequence"/>
</dbReference>
<keyword evidence="2" id="KW-0479">Metal-binding</keyword>
<gene>
    <name evidence="5" type="ORF">PSTG_15344</name>
</gene>
<comment type="caution">
    <text evidence="5">The sequence shown here is derived from an EMBL/GenBank/DDBJ whole genome shotgun (WGS) entry which is preliminary data.</text>
</comment>
<dbReference type="STRING" id="1165861.A0A0L0UWD3"/>
<dbReference type="InterPro" id="IPR027806">
    <property type="entry name" value="HARBI1_dom"/>
</dbReference>
<evidence type="ECO:0000313" key="5">
    <source>
        <dbReference type="EMBL" id="KNE91246.1"/>
    </source>
</evidence>
<accession>A0A0L0UWD3</accession>
<feature type="region of interest" description="Disordered" evidence="3">
    <location>
        <begin position="119"/>
        <end position="141"/>
    </location>
</feature>
<feature type="domain" description="DDE Tnp4" evidence="4">
    <location>
        <begin position="4"/>
        <end position="77"/>
    </location>
</feature>
<proteinExistence type="predicted"/>
<dbReference type="Pfam" id="PF13359">
    <property type="entry name" value="DDE_Tnp_4"/>
    <property type="match status" value="1"/>
</dbReference>
<evidence type="ECO:0000256" key="1">
    <source>
        <dbReference type="ARBA" id="ARBA00001968"/>
    </source>
</evidence>
<sequence length="194" mass="21314">MAAPYQNQKGQLSQNVLGVVGFDMRFTYVVAGWEGCAHDAIVLHHARTKDFTIPSGSFYLGDAGYGLAHGVLTCQPQGTFQPSTHNTPKCARSGVCTSGHLQLFNRSLQDIGRSFFDWDESTQSTGEDAGNEEPPEDQPVQISCRQKKLLAKWRDDIAQALWEQNQGHLASHPLGPQPRDVGLLVGRHEILSLC</sequence>
<keyword evidence="6" id="KW-1185">Reference proteome</keyword>
<protein>
    <recommendedName>
        <fullName evidence="4">DDE Tnp4 domain-containing protein</fullName>
    </recommendedName>
</protein>
<evidence type="ECO:0000256" key="3">
    <source>
        <dbReference type="SAM" id="MobiDB-lite"/>
    </source>
</evidence>
<comment type="cofactor">
    <cofactor evidence="1">
        <name>a divalent metal cation</name>
        <dbReference type="ChEBI" id="CHEBI:60240"/>
    </cofactor>
</comment>
<organism evidence="5 6">
    <name type="scientific">Puccinia striiformis f. sp. tritici PST-78</name>
    <dbReference type="NCBI Taxonomy" id="1165861"/>
    <lineage>
        <taxon>Eukaryota</taxon>
        <taxon>Fungi</taxon>
        <taxon>Dikarya</taxon>
        <taxon>Basidiomycota</taxon>
        <taxon>Pucciniomycotina</taxon>
        <taxon>Pucciniomycetes</taxon>
        <taxon>Pucciniales</taxon>
        <taxon>Pucciniaceae</taxon>
        <taxon>Puccinia</taxon>
    </lineage>
</organism>
<evidence type="ECO:0000313" key="6">
    <source>
        <dbReference type="Proteomes" id="UP000054564"/>
    </source>
</evidence>